<reference evidence="2 3" key="1">
    <citation type="submission" date="2018-11" db="EMBL/GenBank/DDBJ databases">
        <title>The draft genome sequence of Amphritea opalescens ANRC-JH13T.</title>
        <authorList>
            <person name="Fang Z."/>
            <person name="Zhang Y."/>
            <person name="Han X."/>
        </authorList>
    </citation>
    <scope>NUCLEOTIDE SEQUENCE [LARGE SCALE GENOMIC DNA]</scope>
    <source>
        <strain evidence="2 3">ANRC-JH13</strain>
    </source>
</reference>
<feature type="region of interest" description="Disordered" evidence="1">
    <location>
        <begin position="193"/>
        <end position="246"/>
    </location>
</feature>
<dbReference type="OrthoDB" id="9812722at2"/>
<dbReference type="RefSeq" id="WP_126159296.1">
    <property type="nucleotide sequence ID" value="NZ_RQXW01000013.1"/>
</dbReference>
<sequence length="285" mass="30478">MQVSLATGSHALNTNEPLNTLGRNSSAADRALSSSSSIPADTLPTSPSTIPTTPPVQPSSDTASADTNPNNKDPSLGSDAKHASTNNAEIEAESQQVAELATRDAEVRQHELTHAAAGGQYAGAPTFEYQRGPDGRLYAVGGEVSIDTSSVPDDPQATLEKAEVIMRAALAVAEPSSQDRSVAAQAAAMASEARAELARQNQEPDDNSANQIETQQLSDEQRAEELEKQKAELEEQAQDQAEQRNEYNQQLAEVNLKLAEVHQKLIDAGVFKKLFNEGFVFDERV</sequence>
<organism evidence="2 3">
    <name type="scientific">Amphritea opalescens</name>
    <dbReference type="NCBI Taxonomy" id="2490544"/>
    <lineage>
        <taxon>Bacteria</taxon>
        <taxon>Pseudomonadati</taxon>
        <taxon>Pseudomonadota</taxon>
        <taxon>Gammaproteobacteria</taxon>
        <taxon>Oceanospirillales</taxon>
        <taxon>Oceanospirillaceae</taxon>
        <taxon>Amphritea</taxon>
    </lineage>
</organism>
<feature type="compositionally biased region" description="Polar residues" evidence="1">
    <location>
        <begin position="83"/>
        <end position="97"/>
    </location>
</feature>
<comment type="caution">
    <text evidence="2">The sequence shown here is derived from an EMBL/GenBank/DDBJ whole genome shotgun (WGS) entry which is preliminary data.</text>
</comment>
<dbReference type="Proteomes" id="UP000283087">
    <property type="component" value="Unassembled WGS sequence"/>
</dbReference>
<gene>
    <name evidence="2" type="ORF">EH243_13610</name>
</gene>
<evidence type="ECO:0000256" key="1">
    <source>
        <dbReference type="SAM" id="MobiDB-lite"/>
    </source>
</evidence>
<feature type="compositionally biased region" description="Polar residues" evidence="1">
    <location>
        <begin position="207"/>
        <end position="218"/>
    </location>
</feature>
<proteinExistence type="predicted"/>
<accession>A0A430KNX8</accession>
<protein>
    <submittedName>
        <fullName evidence="2">Catalase</fullName>
    </submittedName>
</protein>
<dbReference type="AlphaFoldDB" id="A0A430KNX8"/>
<dbReference type="EMBL" id="RQXW01000013">
    <property type="protein sequence ID" value="RTE65166.1"/>
    <property type="molecule type" value="Genomic_DNA"/>
</dbReference>
<dbReference type="InterPro" id="IPR021973">
    <property type="entry name" value="SprA-related"/>
</dbReference>
<dbReference type="Pfam" id="PF12118">
    <property type="entry name" value="SprA-related"/>
    <property type="match status" value="1"/>
</dbReference>
<feature type="compositionally biased region" description="Polar residues" evidence="1">
    <location>
        <begin position="61"/>
        <end position="73"/>
    </location>
</feature>
<feature type="compositionally biased region" description="Polar residues" evidence="1">
    <location>
        <begin position="1"/>
        <end position="24"/>
    </location>
</feature>
<evidence type="ECO:0000313" key="2">
    <source>
        <dbReference type="EMBL" id="RTE65166.1"/>
    </source>
</evidence>
<feature type="compositionally biased region" description="Low complexity" evidence="1">
    <location>
        <begin position="25"/>
        <end position="37"/>
    </location>
</feature>
<evidence type="ECO:0000313" key="3">
    <source>
        <dbReference type="Proteomes" id="UP000283087"/>
    </source>
</evidence>
<name>A0A430KNX8_9GAMM</name>
<feature type="compositionally biased region" description="Basic and acidic residues" evidence="1">
    <location>
        <begin position="101"/>
        <end position="113"/>
    </location>
</feature>
<keyword evidence="3" id="KW-1185">Reference proteome</keyword>
<feature type="region of interest" description="Disordered" evidence="1">
    <location>
        <begin position="1"/>
        <end position="134"/>
    </location>
</feature>
<feature type="compositionally biased region" description="Basic and acidic residues" evidence="1">
    <location>
        <begin position="219"/>
        <end position="233"/>
    </location>
</feature>